<dbReference type="GeneID" id="41994692"/>
<dbReference type="SUPFAM" id="SSF53720">
    <property type="entry name" value="ALDH-like"/>
    <property type="match status" value="1"/>
</dbReference>
<dbReference type="EMBL" id="QKXC01000107">
    <property type="protein sequence ID" value="RBR20285.1"/>
    <property type="molecule type" value="Genomic_DNA"/>
</dbReference>
<sequence length="465" mass="50130">MDFTTFYNIIAGNPRGSDTTTSGTSPLNQSSFWPAPVATANDVEDAVRAAKEAFPAWSQTSYKQRTDLLERFADVYLSHASNFCQLLATECGRSVEKAAIEVYFAAQWLRYPSKYNLPEEVIEDNEKTVVISHEPLGVVAAICPWNFPLMLAIGKIAPALATGNCVILKPSPFTPYSSLKLAELAQQVFPPAVLQVLHGDNELGPLLVKNPDIRKISFTGSTATGKRILKDGADTMKRITLETAGNNASIVLPDVDLKAIIPQISGGLWFNAGQVCAATRRLYIHQDIFDEAVAQLEEATAGAAKDLVSGVGPIQNQVQYEKLKQALADARQAGCELLSPARTEPEEGFFIQPTIVKDPSPHADIAQQENFGPIVSCIKFSSIDEAVAMANSSNSGLAASVWSKDVSAARRVASSLEAGNVYVNGPPRPDPHVPFGGHKQSGLGVEYGLQGLVSFCQTRSTYLYK</sequence>
<dbReference type="InterPro" id="IPR016162">
    <property type="entry name" value="Ald_DH_N"/>
</dbReference>
<dbReference type="OrthoDB" id="310895at2759"/>
<comment type="catalytic activity">
    <reaction evidence="4">
        <text>an aldehyde + NAD(+) + H2O = a carboxylate + NADH + 2 H(+)</text>
        <dbReference type="Rhea" id="RHEA:16185"/>
        <dbReference type="ChEBI" id="CHEBI:15377"/>
        <dbReference type="ChEBI" id="CHEBI:15378"/>
        <dbReference type="ChEBI" id="CHEBI:17478"/>
        <dbReference type="ChEBI" id="CHEBI:29067"/>
        <dbReference type="ChEBI" id="CHEBI:57540"/>
        <dbReference type="ChEBI" id="CHEBI:57945"/>
        <dbReference type="EC" id="1.2.1.3"/>
    </reaction>
</comment>
<evidence type="ECO:0000256" key="2">
    <source>
        <dbReference type="ARBA" id="ARBA00023002"/>
    </source>
</evidence>
<proteinExistence type="inferred from homology"/>
<dbReference type="GO" id="GO:0004029">
    <property type="term" value="F:aldehyde dehydrogenase (NAD+) activity"/>
    <property type="evidence" value="ECO:0007669"/>
    <property type="project" value="UniProtKB-EC"/>
</dbReference>
<evidence type="ECO:0000313" key="6">
    <source>
        <dbReference type="EMBL" id="RBR20285.1"/>
    </source>
</evidence>
<name>A0A366RVC0_9HYPO</name>
<comment type="caution">
    <text evidence="6">The sequence shown here is derived from an EMBL/GenBank/DDBJ whole genome shotgun (WGS) entry which is preliminary data.</text>
</comment>
<dbReference type="InterPro" id="IPR016161">
    <property type="entry name" value="Ald_DH/histidinol_DH"/>
</dbReference>
<keyword evidence="2" id="KW-0560">Oxidoreductase</keyword>
<gene>
    <name evidence="6" type="ORF">FIESC28_05249</name>
</gene>
<dbReference type="Proteomes" id="UP000253153">
    <property type="component" value="Unassembled WGS sequence"/>
</dbReference>
<feature type="domain" description="Aldehyde dehydrogenase" evidence="5">
    <location>
        <begin position="20"/>
        <end position="460"/>
    </location>
</feature>
<evidence type="ECO:0000256" key="1">
    <source>
        <dbReference type="ARBA" id="ARBA00009986"/>
    </source>
</evidence>
<reference evidence="6 7" key="1">
    <citation type="submission" date="2018-06" db="EMBL/GenBank/DDBJ databases">
        <title>Fusarium incarnatum-equiseti species complex species 28.</title>
        <authorList>
            <person name="Gardiner D.M."/>
        </authorList>
    </citation>
    <scope>NUCLEOTIDE SEQUENCE [LARGE SCALE GENOMIC DNA]</scope>
    <source>
        <strain evidence="6 7">FIESC_28</strain>
    </source>
</reference>
<dbReference type="InterPro" id="IPR015590">
    <property type="entry name" value="Aldehyde_DH_dom"/>
</dbReference>
<comment type="similarity">
    <text evidence="1">Belongs to the aldehyde dehydrogenase family.</text>
</comment>
<dbReference type="Pfam" id="PF00171">
    <property type="entry name" value="Aldedh"/>
    <property type="match status" value="1"/>
</dbReference>
<evidence type="ECO:0000259" key="5">
    <source>
        <dbReference type="Pfam" id="PF00171"/>
    </source>
</evidence>
<dbReference type="AlphaFoldDB" id="A0A366RVC0"/>
<protein>
    <recommendedName>
        <fullName evidence="3">aldehyde dehydrogenase (NAD(+))</fullName>
        <ecNumber evidence="3">1.2.1.3</ecNumber>
    </recommendedName>
</protein>
<dbReference type="PANTHER" id="PTHR11699">
    <property type="entry name" value="ALDEHYDE DEHYDROGENASE-RELATED"/>
    <property type="match status" value="1"/>
</dbReference>
<dbReference type="InterPro" id="IPR044086">
    <property type="entry name" value="LUC3-like"/>
</dbReference>
<dbReference type="CDD" id="cd07106">
    <property type="entry name" value="ALDH_AldA-AAD23400"/>
    <property type="match status" value="1"/>
</dbReference>
<evidence type="ECO:0000313" key="7">
    <source>
        <dbReference type="Proteomes" id="UP000253153"/>
    </source>
</evidence>
<dbReference type="FunFam" id="3.40.605.10:FF:000007">
    <property type="entry name" value="NAD/NADP-dependent betaine aldehyde dehydrogenase"/>
    <property type="match status" value="1"/>
</dbReference>
<accession>A0A366RVC0</accession>
<dbReference type="InterPro" id="IPR016163">
    <property type="entry name" value="Ald_DH_C"/>
</dbReference>
<dbReference type="Gene3D" id="3.40.309.10">
    <property type="entry name" value="Aldehyde Dehydrogenase, Chain A, domain 2"/>
    <property type="match status" value="1"/>
</dbReference>
<dbReference type="EC" id="1.2.1.3" evidence="3"/>
<dbReference type="Gene3D" id="3.40.605.10">
    <property type="entry name" value="Aldehyde Dehydrogenase, Chain A, domain 1"/>
    <property type="match status" value="1"/>
</dbReference>
<dbReference type="RefSeq" id="XP_031016467.1">
    <property type="nucleotide sequence ID" value="XM_031159396.1"/>
</dbReference>
<evidence type="ECO:0000256" key="4">
    <source>
        <dbReference type="ARBA" id="ARBA00049194"/>
    </source>
</evidence>
<keyword evidence="7" id="KW-1185">Reference proteome</keyword>
<evidence type="ECO:0000256" key="3">
    <source>
        <dbReference type="ARBA" id="ARBA00024226"/>
    </source>
</evidence>
<organism evidence="6 7">
    <name type="scientific">Fusarium coffeatum</name>
    <dbReference type="NCBI Taxonomy" id="231269"/>
    <lineage>
        <taxon>Eukaryota</taxon>
        <taxon>Fungi</taxon>
        <taxon>Dikarya</taxon>
        <taxon>Ascomycota</taxon>
        <taxon>Pezizomycotina</taxon>
        <taxon>Sordariomycetes</taxon>
        <taxon>Hypocreomycetidae</taxon>
        <taxon>Hypocreales</taxon>
        <taxon>Nectriaceae</taxon>
        <taxon>Fusarium</taxon>
        <taxon>Fusarium incarnatum-equiseti species complex</taxon>
    </lineage>
</organism>